<evidence type="ECO:0000313" key="2">
    <source>
        <dbReference type="EMBL" id="WAR16630.1"/>
    </source>
</evidence>
<organism evidence="2 3">
    <name type="scientific">Mya arenaria</name>
    <name type="common">Soft-shell clam</name>
    <dbReference type="NCBI Taxonomy" id="6604"/>
    <lineage>
        <taxon>Eukaryota</taxon>
        <taxon>Metazoa</taxon>
        <taxon>Spiralia</taxon>
        <taxon>Lophotrochozoa</taxon>
        <taxon>Mollusca</taxon>
        <taxon>Bivalvia</taxon>
        <taxon>Autobranchia</taxon>
        <taxon>Heteroconchia</taxon>
        <taxon>Euheterodonta</taxon>
        <taxon>Imparidentia</taxon>
        <taxon>Neoheterodontei</taxon>
        <taxon>Myida</taxon>
        <taxon>Myoidea</taxon>
        <taxon>Myidae</taxon>
        <taxon>Mya</taxon>
    </lineage>
</organism>
<feature type="transmembrane region" description="Helical" evidence="1">
    <location>
        <begin position="7"/>
        <end position="28"/>
    </location>
</feature>
<keyword evidence="1" id="KW-0812">Transmembrane</keyword>
<keyword evidence="3" id="KW-1185">Reference proteome</keyword>
<sequence length="156" mass="17259">MLKQASVLKVAMIGTGVKTATIYAILLANPVCKRMEHVHATSTPKSDSSFGGLLGGTVCGANTIVSVVIVTVVFLYMKRRKLHKKPPESGTQRAFRNPNPLTIEDQEMHYQQLSDRHNTTVGVQQLSDRHNTTSGVQDEAYTELQTNNMDYELLDI</sequence>
<proteinExistence type="predicted"/>
<name>A0ABY7F4E7_MYAAR</name>
<dbReference type="Proteomes" id="UP001164746">
    <property type="component" value="Chromosome 10"/>
</dbReference>
<keyword evidence="1" id="KW-1133">Transmembrane helix</keyword>
<protein>
    <submittedName>
        <fullName evidence="2">Uncharacterized protein</fullName>
    </submittedName>
</protein>
<gene>
    <name evidence="2" type="ORF">MAR_031224</name>
</gene>
<evidence type="ECO:0000313" key="3">
    <source>
        <dbReference type="Proteomes" id="UP001164746"/>
    </source>
</evidence>
<evidence type="ECO:0000256" key="1">
    <source>
        <dbReference type="SAM" id="Phobius"/>
    </source>
</evidence>
<reference evidence="2" key="1">
    <citation type="submission" date="2022-11" db="EMBL/GenBank/DDBJ databases">
        <title>Centuries of genome instability and evolution in soft-shell clam transmissible cancer (bioRxiv).</title>
        <authorList>
            <person name="Hart S.F.M."/>
            <person name="Yonemitsu M.A."/>
            <person name="Giersch R.M."/>
            <person name="Beal B.F."/>
            <person name="Arriagada G."/>
            <person name="Davis B.W."/>
            <person name="Ostrander E.A."/>
            <person name="Goff S.P."/>
            <person name="Metzger M.J."/>
        </authorList>
    </citation>
    <scope>NUCLEOTIDE SEQUENCE</scope>
    <source>
        <strain evidence="2">MELC-2E11</strain>
        <tissue evidence="2">Siphon/mantle</tissue>
    </source>
</reference>
<keyword evidence="1" id="KW-0472">Membrane</keyword>
<dbReference type="EMBL" id="CP111021">
    <property type="protein sequence ID" value="WAR16630.1"/>
    <property type="molecule type" value="Genomic_DNA"/>
</dbReference>
<feature type="transmembrane region" description="Helical" evidence="1">
    <location>
        <begin position="48"/>
        <end position="76"/>
    </location>
</feature>
<accession>A0ABY7F4E7</accession>